<dbReference type="PANTHER" id="PTHR41930:SF1">
    <property type="entry name" value="DEPHOSPHO-COA KINASE"/>
    <property type="match status" value="1"/>
</dbReference>
<accession>A0AAT9GTF8</accession>
<dbReference type="Gene3D" id="3.40.50.300">
    <property type="entry name" value="P-loop containing nucleotide triphosphate hydrolases"/>
    <property type="match status" value="1"/>
</dbReference>
<organism evidence="1">
    <name type="scientific">Sulfurisphaera javensis</name>
    <dbReference type="NCBI Taxonomy" id="2049879"/>
    <lineage>
        <taxon>Archaea</taxon>
        <taxon>Thermoproteota</taxon>
        <taxon>Thermoprotei</taxon>
        <taxon>Sulfolobales</taxon>
        <taxon>Sulfolobaceae</taxon>
        <taxon>Sulfurisphaera</taxon>
    </lineage>
</organism>
<dbReference type="Pfam" id="PF13207">
    <property type="entry name" value="AAA_17"/>
    <property type="match status" value="1"/>
</dbReference>
<proteinExistence type="predicted"/>
<evidence type="ECO:0000313" key="1">
    <source>
        <dbReference type="EMBL" id="BFH74148.1"/>
    </source>
</evidence>
<reference evidence="1" key="1">
    <citation type="submission" date="2024-03" db="EMBL/GenBank/DDBJ databases">
        <title>Complete genome sequence of Sulfurisphaera javensis strain KD-1.</title>
        <authorList>
            <person name="Sakai H."/>
            <person name="Nur N."/>
            <person name="Suwanto A."/>
            <person name="Kurosawa N."/>
        </authorList>
    </citation>
    <scope>NUCLEOTIDE SEQUENCE</scope>
    <source>
        <strain evidence="1">KD-1</strain>
    </source>
</reference>
<dbReference type="InterPro" id="IPR027417">
    <property type="entry name" value="P-loop_NTPase"/>
</dbReference>
<dbReference type="SUPFAM" id="SSF52540">
    <property type="entry name" value="P-loop containing nucleoside triphosphate hydrolases"/>
    <property type="match status" value="1"/>
</dbReference>
<gene>
    <name evidence="1" type="ORF">SJAV_20920</name>
</gene>
<sequence>MPGSGKGEFARLLSEKGIKVITMSDVLREKYEKEAKSGERLMDFAKRMRQLYGKGVVAKLCVEKIEKGSNIVAFDGIRNWEEIEEFKKVGEVIIVAIHSPPKLRYERLLKRARKDDILTMEGLIKRDWEELEMGIGNVIALADYVLTNDSTIEEFKSKAEELIKRIL</sequence>
<dbReference type="KEGG" id="sjv:SJAV_20920"/>
<dbReference type="PANTHER" id="PTHR41930">
    <property type="entry name" value="UPF0200 PROTEIN MJ1399"/>
    <property type="match status" value="1"/>
</dbReference>
<protein>
    <submittedName>
        <fullName evidence="1">AAA family ATPase</fullName>
    </submittedName>
</protein>
<name>A0AAT9GTF8_9CREN</name>
<dbReference type="EMBL" id="AP031322">
    <property type="protein sequence ID" value="BFH74148.1"/>
    <property type="molecule type" value="Genomic_DNA"/>
</dbReference>
<dbReference type="AlphaFoldDB" id="A0AAT9GTF8"/>